<feature type="transmembrane region" description="Helical" evidence="1">
    <location>
        <begin position="247"/>
        <end position="265"/>
    </location>
</feature>
<comment type="caution">
    <text evidence="2">The sequence shown here is derived from an EMBL/GenBank/DDBJ whole genome shotgun (WGS) entry which is preliminary data.</text>
</comment>
<reference evidence="3" key="1">
    <citation type="journal article" date="2019" name="Curr. Biol.">
        <title>Genome Sequence of Striga asiatica Provides Insight into the Evolution of Plant Parasitism.</title>
        <authorList>
            <person name="Yoshida S."/>
            <person name="Kim S."/>
            <person name="Wafula E.K."/>
            <person name="Tanskanen J."/>
            <person name="Kim Y.M."/>
            <person name="Honaas L."/>
            <person name="Yang Z."/>
            <person name="Spallek T."/>
            <person name="Conn C.E."/>
            <person name="Ichihashi Y."/>
            <person name="Cheong K."/>
            <person name="Cui S."/>
            <person name="Der J.P."/>
            <person name="Gundlach H."/>
            <person name="Jiao Y."/>
            <person name="Hori C."/>
            <person name="Ishida J.K."/>
            <person name="Kasahara H."/>
            <person name="Kiba T."/>
            <person name="Kim M.S."/>
            <person name="Koo N."/>
            <person name="Laohavisit A."/>
            <person name="Lee Y.H."/>
            <person name="Lumba S."/>
            <person name="McCourt P."/>
            <person name="Mortimer J.C."/>
            <person name="Mutuku J.M."/>
            <person name="Nomura T."/>
            <person name="Sasaki-Sekimoto Y."/>
            <person name="Seto Y."/>
            <person name="Wang Y."/>
            <person name="Wakatake T."/>
            <person name="Sakakibara H."/>
            <person name="Demura T."/>
            <person name="Yamaguchi S."/>
            <person name="Yoneyama K."/>
            <person name="Manabe R.I."/>
            <person name="Nelson D.C."/>
            <person name="Schulman A.H."/>
            <person name="Timko M.P."/>
            <person name="dePamphilis C.W."/>
            <person name="Choi D."/>
            <person name="Shirasu K."/>
        </authorList>
    </citation>
    <scope>NUCLEOTIDE SEQUENCE [LARGE SCALE GENOMIC DNA]</scope>
    <source>
        <strain evidence="3">cv. UVA1</strain>
    </source>
</reference>
<dbReference type="AlphaFoldDB" id="A0A5A7PSX1"/>
<evidence type="ECO:0000313" key="2">
    <source>
        <dbReference type="EMBL" id="GER35909.1"/>
    </source>
</evidence>
<feature type="transmembrane region" description="Helical" evidence="1">
    <location>
        <begin position="194"/>
        <end position="211"/>
    </location>
</feature>
<sequence length="296" mass="34180">MGVFRVASKHNPLRDELFFNRANLQGWTSDLALATKEDIIGSFYLYKHFPFSFFSLASLASTCRARIDQKIKFEFGSGCSRNAARFHVETKPRLDSTVSEVNAIAPTFAPQQTRRNPQTTLILDKKHRILRQLLHRRLPKQSRFIQPENLNIINYINRTPRHQKNQKDSTFILNQVLPKVFLSFFRNCPVFSQASNLIIPAIIIIIIIFVFDYSKTPLPANGVKFPFEPDCIRELHILIGSRVRLDYSAVLVYPPIFFGVAILYVNRKSWRGYACYHHKAQNTISSTFLLPIIGHR</sequence>
<accession>A0A5A7PSX1</accession>
<evidence type="ECO:0000256" key="1">
    <source>
        <dbReference type="SAM" id="Phobius"/>
    </source>
</evidence>
<keyword evidence="1" id="KW-1133">Transmembrane helix</keyword>
<keyword evidence="1" id="KW-0472">Membrane</keyword>
<proteinExistence type="predicted"/>
<keyword evidence="3" id="KW-1185">Reference proteome</keyword>
<gene>
    <name evidence="2" type="ORF">STAS_12226</name>
</gene>
<keyword evidence="1" id="KW-0812">Transmembrane</keyword>
<dbReference type="EMBL" id="BKCP01005039">
    <property type="protein sequence ID" value="GER35909.1"/>
    <property type="molecule type" value="Genomic_DNA"/>
</dbReference>
<evidence type="ECO:0000313" key="3">
    <source>
        <dbReference type="Proteomes" id="UP000325081"/>
    </source>
</evidence>
<dbReference type="Proteomes" id="UP000325081">
    <property type="component" value="Unassembled WGS sequence"/>
</dbReference>
<organism evidence="2 3">
    <name type="scientific">Striga asiatica</name>
    <name type="common">Asiatic witchweed</name>
    <name type="synonym">Buchnera asiatica</name>
    <dbReference type="NCBI Taxonomy" id="4170"/>
    <lineage>
        <taxon>Eukaryota</taxon>
        <taxon>Viridiplantae</taxon>
        <taxon>Streptophyta</taxon>
        <taxon>Embryophyta</taxon>
        <taxon>Tracheophyta</taxon>
        <taxon>Spermatophyta</taxon>
        <taxon>Magnoliopsida</taxon>
        <taxon>eudicotyledons</taxon>
        <taxon>Gunneridae</taxon>
        <taxon>Pentapetalae</taxon>
        <taxon>asterids</taxon>
        <taxon>lamiids</taxon>
        <taxon>Lamiales</taxon>
        <taxon>Orobanchaceae</taxon>
        <taxon>Buchnereae</taxon>
        <taxon>Striga</taxon>
    </lineage>
</organism>
<name>A0A5A7PSX1_STRAF</name>
<protein>
    <submittedName>
        <fullName evidence="2">NAD(P)H-quinone oxidoreductase subunit 1</fullName>
    </submittedName>
</protein>